<organism evidence="1 2">
    <name type="scientific">Araneus ventricosus</name>
    <name type="common">Orbweaver spider</name>
    <name type="synonym">Epeira ventricosa</name>
    <dbReference type="NCBI Taxonomy" id="182803"/>
    <lineage>
        <taxon>Eukaryota</taxon>
        <taxon>Metazoa</taxon>
        <taxon>Ecdysozoa</taxon>
        <taxon>Arthropoda</taxon>
        <taxon>Chelicerata</taxon>
        <taxon>Arachnida</taxon>
        <taxon>Araneae</taxon>
        <taxon>Araneomorphae</taxon>
        <taxon>Entelegynae</taxon>
        <taxon>Araneoidea</taxon>
        <taxon>Araneidae</taxon>
        <taxon>Araneus</taxon>
    </lineage>
</organism>
<dbReference type="EMBL" id="BGPR01033070">
    <property type="protein sequence ID" value="GBO06870.1"/>
    <property type="molecule type" value="Genomic_DNA"/>
</dbReference>
<evidence type="ECO:0000313" key="2">
    <source>
        <dbReference type="Proteomes" id="UP000499080"/>
    </source>
</evidence>
<dbReference type="Proteomes" id="UP000499080">
    <property type="component" value="Unassembled WGS sequence"/>
</dbReference>
<accession>A0A4Y2U5H2</accession>
<comment type="caution">
    <text evidence="1">The sequence shown here is derived from an EMBL/GenBank/DDBJ whole genome shotgun (WGS) entry which is preliminary data.</text>
</comment>
<sequence length="155" mass="18310">MLKSYEPSSLIPKKEYDTEEAIHRYLYNDSYNNEDLFWIYGYASKARTFMIGYKDSIFFLKCYSDNLHLYQSRSKPETLKIDLSTKTGDLFSAIALDQKEIEPFYPIDGPQVFFGIHSPYVPIDFADLHAIRPGKRYDFYVQMASIHLFIFCYKE</sequence>
<evidence type="ECO:0000313" key="1">
    <source>
        <dbReference type="EMBL" id="GBO06870.1"/>
    </source>
</evidence>
<gene>
    <name evidence="1" type="ORF">AVEN_49497_1</name>
</gene>
<proteinExistence type="predicted"/>
<dbReference type="AlphaFoldDB" id="A0A4Y2U5H2"/>
<name>A0A4Y2U5H2_ARAVE</name>
<protein>
    <submittedName>
        <fullName evidence="1">Uncharacterized protein</fullName>
    </submittedName>
</protein>
<keyword evidence="2" id="KW-1185">Reference proteome</keyword>
<reference evidence="1 2" key="1">
    <citation type="journal article" date="2019" name="Sci. Rep.">
        <title>Orb-weaving spider Araneus ventricosus genome elucidates the spidroin gene catalogue.</title>
        <authorList>
            <person name="Kono N."/>
            <person name="Nakamura H."/>
            <person name="Ohtoshi R."/>
            <person name="Moran D.A.P."/>
            <person name="Shinohara A."/>
            <person name="Yoshida Y."/>
            <person name="Fujiwara M."/>
            <person name="Mori M."/>
            <person name="Tomita M."/>
            <person name="Arakawa K."/>
        </authorList>
    </citation>
    <scope>NUCLEOTIDE SEQUENCE [LARGE SCALE GENOMIC DNA]</scope>
</reference>